<dbReference type="InterPro" id="IPR008181">
    <property type="entry name" value="dUTPase"/>
</dbReference>
<evidence type="ECO:0000259" key="6">
    <source>
        <dbReference type="Pfam" id="PF00692"/>
    </source>
</evidence>
<accession>A0A1G8NSF1</accession>
<dbReference type="Pfam" id="PF00692">
    <property type="entry name" value="dUTPase"/>
    <property type="match status" value="2"/>
</dbReference>
<keyword evidence="4" id="KW-0546">Nucleotide metabolism</keyword>
<dbReference type="InterPro" id="IPR033704">
    <property type="entry name" value="dUTPase_trimeric"/>
</dbReference>
<evidence type="ECO:0000256" key="1">
    <source>
        <dbReference type="ARBA" id="ARBA00006581"/>
    </source>
</evidence>
<comment type="catalytic activity">
    <reaction evidence="5">
        <text>dUTP + H2O = dUMP + diphosphate + H(+)</text>
        <dbReference type="Rhea" id="RHEA:10248"/>
        <dbReference type="ChEBI" id="CHEBI:15377"/>
        <dbReference type="ChEBI" id="CHEBI:15378"/>
        <dbReference type="ChEBI" id="CHEBI:33019"/>
        <dbReference type="ChEBI" id="CHEBI:61555"/>
        <dbReference type="ChEBI" id="CHEBI:246422"/>
        <dbReference type="EC" id="3.6.1.23"/>
    </reaction>
</comment>
<evidence type="ECO:0000313" key="8">
    <source>
        <dbReference type="Proteomes" id="UP000198853"/>
    </source>
</evidence>
<evidence type="ECO:0000313" key="7">
    <source>
        <dbReference type="EMBL" id="SDI83211.1"/>
    </source>
</evidence>
<proteinExistence type="inferred from homology"/>
<dbReference type="InterPro" id="IPR036157">
    <property type="entry name" value="dUTPase-like_sf"/>
</dbReference>
<dbReference type="PANTHER" id="PTHR11241">
    <property type="entry name" value="DEOXYURIDINE 5'-TRIPHOSPHATE NUCLEOTIDOHYDROLASE"/>
    <property type="match status" value="1"/>
</dbReference>
<dbReference type="EMBL" id="FNEN01000007">
    <property type="protein sequence ID" value="SDI83211.1"/>
    <property type="molecule type" value="Genomic_DNA"/>
</dbReference>
<keyword evidence="8" id="KW-1185">Reference proteome</keyword>
<dbReference type="EC" id="3.6.1.23" evidence="2"/>
<protein>
    <recommendedName>
        <fullName evidence="2">dUTP diphosphatase</fullName>
        <ecNumber evidence="2">3.6.1.23</ecNumber>
    </recommendedName>
</protein>
<evidence type="ECO:0000256" key="2">
    <source>
        <dbReference type="ARBA" id="ARBA00012379"/>
    </source>
</evidence>
<dbReference type="SUPFAM" id="SSF51283">
    <property type="entry name" value="dUTPase-like"/>
    <property type="match status" value="1"/>
</dbReference>
<reference evidence="7 8" key="1">
    <citation type="submission" date="2016-10" db="EMBL/GenBank/DDBJ databases">
        <authorList>
            <person name="de Groot N.N."/>
        </authorList>
    </citation>
    <scope>NUCLEOTIDE SEQUENCE [LARGE SCALE GENOMIC DNA]</scope>
    <source>
        <strain evidence="7 8">DSM 21771</strain>
    </source>
</reference>
<dbReference type="RefSeq" id="WP_342705571.1">
    <property type="nucleotide sequence ID" value="NZ_FNEN01000007.1"/>
</dbReference>
<dbReference type="NCBIfam" id="TIGR00576">
    <property type="entry name" value="dut"/>
    <property type="match status" value="1"/>
</dbReference>
<comment type="similarity">
    <text evidence="1">Belongs to the dUTPase family.</text>
</comment>
<evidence type="ECO:0000256" key="3">
    <source>
        <dbReference type="ARBA" id="ARBA00022801"/>
    </source>
</evidence>
<dbReference type="CDD" id="cd07557">
    <property type="entry name" value="trimeric_dUTPase"/>
    <property type="match status" value="1"/>
</dbReference>
<dbReference type="Proteomes" id="UP000198853">
    <property type="component" value="Unassembled WGS sequence"/>
</dbReference>
<gene>
    <name evidence="7" type="ORF">SAMN04488123_10711</name>
</gene>
<dbReference type="PANTHER" id="PTHR11241:SF0">
    <property type="entry name" value="DEOXYURIDINE 5'-TRIPHOSPHATE NUCLEOTIDOHYDROLASE"/>
    <property type="match status" value="1"/>
</dbReference>
<dbReference type="Gene3D" id="2.70.40.10">
    <property type="match status" value="1"/>
</dbReference>
<name>A0A1G8NSF1_9BACI</name>
<dbReference type="GO" id="GO:0046081">
    <property type="term" value="P:dUTP catabolic process"/>
    <property type="evidence" value="ECO:0007669"/>
    <property type="project" value="InterPro"/>
</dbReference>
<dbReference type="GO" id="GO:0004170">
    <property type="term" value="F:dUTP diphosphatase activity"/>
    <property type="evidence" value="ECO:0007669"/>
    <property type="project" value="UniProtKB-EC"/>
</dbReference>
<dbReference type="AlphaFoldDB" id="A0A1G8NSF1"/>
<evidence type="ECO:0000256" key="5">
    <source>
        <dbReference type="ARBA" id="ARBA00047686"/>
    </source>
</evidence>
<feature type="domain" description="dUTPase-like" evidence="6">
    <location>
        <begin position="13"/>
        <end position="98"/>
    </location>
</feature>
<evidence type="ECO:0000256" key="4">
    <source>
        <dbReference type="ARBA" id="ARBA00023080"/>
    </source>
</evidence>
<dbReference type="InterPro" id="IPR029054">
    <property type="entry name" value="dUTPase-like"/>
</dbReference>
<organism evidence="7 8">
    <name type="scientific">Natribacillus halophilus</name>
    <dbReference type="NCBI Taxonomy" id="549003"/>
    <lineage>
        <taxon>Bacteria</taxon>
        <taxon>Bacillati</taxon>
        <taxon>Bacillota</taxon>
        <taxon>Bacilli</taxon>
        <taxon>Bacillales</taxon>
        <taxon>Bacillaceae</taxon>
        <taxon>Natribacillus</taxon>
    </lineage>
</organism>
<dbReference type="GO" id="GO:0000287">
    <property type="term" value="F:magnesium ion binding"/>
    <property type="evidence" value="ECO:0007669"/>
    <property type="project" value="InterPro"/>
</dbReference>
<feature type="domain" description="dUTPase-like" evidence="6">
    <location>
        <begin position="126"/>
        <end position="168"/>
    </location>
</feature>
<keyword evidence="3" id="KW-0378">Hydrolase</keyword>
<sequence length="170" mass="18602">MDINVPVKKLTTDARMPTYGSEDAAGFDLYAAEEVTIEPGEAIIVKLGLAFAIPKGYEIQIRPRSGISRKSKLRIPNAPGTIDADYRGEVGIPLDNISHLSEDKVNTVLTIQGEKENCVTFHPEGTYIIHKHDRIAQGILKEVPRAVFSEVESLEETRRGLGGFGSTGIR</sequence>
<dbReference type="GO" id="GO:0006226">
    <property type="term" value="P:dUMP biosynthetic process"/>
    <property type="evidence" value="ECO:0007669"/>
    <property type="project" value="InterPro"/>
</dbReference>